<organism evidence="1 2">
    <name type="scientific">Mesobacillus maritimus</name>
    <dbReference type="NCBI Taxonomy" id="1643336"/>
    <lineage>
        <taxon>Bacteria</taxon>
        <taxon>Bacillati</taxon>
        <taxon>Bacillota</taxon>
        <taxon>Bacilli</taxon>
        <taxon>Bacillales</taxon>
        <taxon>Bacillaceae</taxon>
        <taxon>Mesobacillus</taxon>
    </lineage>
</organism>
<keyword evidence="2" id="KW-1185">Reference proteome</keyword>
<sequence length="193" mass="22403">MNVYVDNHVKREEFMNVWGDIAKERKYQVTDLNENAEAFILKSKDGTSVGTIEFVPCGEKRLDLDDLVDISNETRILNDLQHSYQVRKMGVKREFATKTILLDLLKLAAMHAKNNQVRYYVSFLEKHHYHKLTEKFKFRIEKVGEDVKMGKKTFVPAFIDVEDAITNTQGYPIYIKSVAYLVQGTKKVKAFFA</sequence>
<dbReference type="Proteomes" id="UP000769780">
    <property type="component" value="Unassembled WGS sequence"/>
</dbReference>
<evidence type="ECO:0000313" key="1">
    <source>
        <dbReference type="EMBL" id="MBY0099638.1"/>
    </source>
</evidence>
<proteinExistence type="predicted"/>
<comment type="caution">
    <text evidence="1">The sequence shown here is derived from an EMBL/GenBank/DDBJ whole genome shotgun (WGS) entry which is preliminary data.</text>
</comment>
<evidence type="ECO:0008006" key="3">
    <source>
        <dbReference type="Google" id="ProtNLM"/>
    </source>
</evidence>
<accession>A0ABS7KBM3</accession>
<gene>
    <name evidence="1" type="ORF">H0185_23125</name>
</gene>
<reference evidence="1 2" key="1">
    <citation type="submission" date="2020-07" db="EMBL/GenBank/DDBJ databases">
        <title>Fungal Genomes of the International Space Station.</title>
        <authorList>
            <person name="Seuylemezian A."/>
            <person name="Singh N.K."/>
            <person name="Wood J."/>
            <person name="Venkateswaran K."/>
        </authorList>
    </citation>
    <scope>NUCLEOTIDE SEQUENCE [LARGE SCALE GENOMIC DNA]</scope>
    <source>
        <strain evidence="1 2">PL-B2</strain>
    </source>
</reference>
<dbReference type="RefSeq" id="WP_221875931.1">
    <property type="nucleotide sequence ID" value="NZ_JACWFH010000040.1"/>
</dbReference>
<protein>
    <recommendedName>
        <fullName evidence="3">N-acetyltransferase domain-containing protein</fullName>
    </recommendedName>
</protein>
<name>A0ABS7KBM3_9BACI</name>
<evidence type="ECO:0000313" key="2">
    <source>
        <dbReference type="Proteomes" id="UP000769780"/>
    </source>
</evidence>
<dbReference type="EMBL" id="JACWFH010000040">
    <property type="protein sequence ID" value="MBY0099638.1"/>
    <property type="molecule type" value="Genomic_DNA"/>
</dbReference>
<dbReference type="Gene3D" id="3.40.630.30">
    <property type="match status" value="1"/>
</dbReference>